<evidence type="ECO:0000256" key="9">
    <source>
        <dbReference type="ARBA" id="ARBA00023204"/>
    </source>
</evidence>
<comment type="cofactor">
    <cofactor evidence="1">
        <name>Mg(2+)</name>
        <dbReference type="ChEBI" id="CHEBI:18420"/>
    </cofactor>
</comment>
<evidence type="ECO:0000256" key="5">
    <source>
        <dbReference type="ARBA" id="ARBA00022723"/>
    </source>
</evidence>
<proteinExistence type="inferred from homology"/>
<dbReference type="GO" id="GO:0044715">
    <property type="term" value="F:8-oxo-dGDP phosphatase activity"/>
    <property type="evidence" value="ECO:0007669"/>
    <property type="project" value="TreeGrafter"/>
</dbReference>
<accession>A0A518BWI3</accession>
<dbReference type="SUPFAM" id="SSF55811">
    <property type="entry name" value="Nudix"/>
    <property type="match status" value="1"/>
</dbReference>
<evidence type="ECO:0000256" key="2">
    <source>
        <dbReference type="ARBA" id="ARBA00005582"/>
    </source>
</evidence>
<dbReference type="InterPro" id="IPR015797">
    <property type="entry name" value="NUDIX_hydrolase-like_dom_sf"/>
</dbReference>
<keyword evidence="20" id="KW-1185">Reference proteome</keyword>
<dbReference type="Pfam" id="PF00293">
    <property type="entry name" value="NUDIX"/>
    <property type="match status" value="1"/>
</dbReference>
<evidence type="ECO:0000256" key="17">
    <source>
        <dbReference type="RuleBase" id="RU003476"/>
    </source>
</evidence>
<keyword evidence="9" id="KW-0234">DNA repair</keyword>
<comment type="catalytic activity">
    <reaction evidence="11">
        <text>8-oxo-GTP + H2O = 8-oxo-GMP + diphosphate + H(+)</text>
        <dbReference type="Rhea" id="RHEA:67616"/>
        <dbReference type="ChEBI" id="CHEBI:15377"/>
        <dbReference type="ChEBI" id="CHEBI:15378"/>
        <dbReference type="ChEBI" id="CHEBI:33019"/>
        <dbReference type="ChEBI" id="CHEBI:143553"/>
        <dbReference type="ChEBI" id="CHEBI:145694"/>
    </reaction>
</comment>
<evidence type="ECO:0000256" key="7">
    <source>
        <dbReference type="ARBA" id="ARBA00022801"/>
    </source>
</evidence>
<comment type="similarity">
    <text evidence="2 17">Belongs to the Nudix hydrolase family.</text>
</comment>
<dbReference type="InterPro" id="IPR000086">
    <property type="entry name" value="NUDIX_hydrolase_dom"/>
</dbReference>
<dbReference type="CDD" id="cd03425">
    <property type="entry name" value="NUDIX_MutT_NudA_like"/>
    <property type="match status" value="1"/>
</dbReference>
<protein>
    <recommendedName>
        <fullName evidence="13">8-oxo-dGTP diphosphatase</fullName>
        <ecNumber evidence="12">3.6.1.55</ecNumber>
    </recommendedName>
    <alternativeName>
        <fullName evidence="16">7,8-dihydro-8-oxoguanine-triphosphatase</fullName>
    </alternativeName>
    <alternativeName>
        <fullName evidence="15">Mutator protein MutT</fullName>
    </alternativeName>
    <alternativeName>
        <fullName evidence="14">dGTP pyrophosphohydrolase</fullName>
    </alternativeName>
</protein>
<keyword evidence="8" id="KW-0460">Magnesium</keyword>
<evidence type="ECO:0000259" key="18">
    <source>
        <dbReference type="PROSITE" id="PS51462"/>
    </source>
</evidence>
<dbReference type="AlphaFoldDB" id="A0A518BWI3"/>
<evidence type="ECO:0000313" key="19">
    <source>
        <dbReference type="EMBL" id="QDU71321.1"/>
    </source>
</evidence>
<dbReference type="PRINTS" id="PR00502">
    <property type="entry name" value="NUDIXFAMILY"/>
</dbReference>
<dbReference type="Gene3D" id="3.90.79.10">
    <property type="entry name" value="Nucleoside Triphosphate Pyrophosphohydrolase"/>
    <property type="match status" value="1"/>
</dbReference>
<reference evidence="19 20" key="1">
    <citation type="submission" date="2019-02" db="EMBL/GenBank/DDBJ databases">
        <title>Deep-cultivation of Planctomycetes and their phenomic and genomic characterization uncovers novel biology.</title>
        <authorList>
            <person name="Wiegand S."/>
            <person name="Jogler M."/>
            <person name="Boedeker C."/>
            <person name="Pinto D."/>
            <person name="Vollmers J."/>
            <person name="Rivas-Marin E."/>
            <person name="Kohn T."/>
            <person name="Peeters S.H."/>
            <person name="Heuer A."/>
            <person name="Rast P."/>
            <person name="Oberbeckmann S."/>
            <person name="Bunk B."/>
            <person name="Jeske O."/>
            <person name="Meyerdierks A."/>
            <person name="Storesund J.E."/>
            <person name="Kallscheuer N."/>
            <person name="Luecker S."/>
            <person name="Lage O.M."/>
            <person name="Pohl T."/>
            <person name="Merkel B.J."/>
            <person name="Hornburger P."/>
            <person name="Mueller R.-W."/>
            <person name="Bruemmer F."/>
            <person name="Labrenz M."/>
            <person name="Spormann A.M."/>
            <person name="Op den Camp H."/>
            <person name="Overmann J."/>
            <person name="Amann R."/>
            <person name="Jetten M.S.M."/>
            <person name="Mascher T."/>
            <person name="Medema M.H."/>
            <person name="Devos D.P."/>
            <person name="Kaster A.-K."/>
            <person name="Ovreas L."/>
            <person name="Rohde M."/>
            <person name="Galperin M.Y."/>
            <person name="Jogler C."/>
        </authorList>
    </citation>
    <scope>NUCLEOTIDE SEQUENCE [LARGE SCALE GENOMIC DNA]</scope>
    <source>
        <strain evidence="19 20">Pan265</strain>
    </source>
</reference>
<dbReference type="KEGG" id="mcad:Pan265_11700"/>
<organism evidence="19 20">
    <name type="scientific">Mucisphaera calidilacus</name>
    <dbReference type="NCBI Taxonomy" id="2527982"/>
    <lineage>
        <taxon>Bacteria</taxon>
        <taxon>Pseudomonadati</taxon>
        <taxon>Planctomycetota</taxon>
        <taxon>Phycisphaerae</taxon>
        <taxon>Phycisphaerales</taxon>
        <taxon>Phycisphaeraceae</taxon>
        <taxon>Mucisphaera</taxon>
    </lineage>
</organism>
<dbReference type="InterPro" id="IPR020476">
    <property type="entry name" value="Nudix_hydrolase"/>
</dbReference>
<evidence type="ECO:0000313" key="20">
    <source>
        <dbReference type="Proteomes" id="UP000320386"/>
    </source>
</evidence>
<dbReference type="InterPro" id="IPR020084">
    <property type="entry name" value="NUDIX_hydrolase_CS"/>
</dbReference>
<gene>
    <name evidence="19" type="primary">mutT</name>
    <name evidence="19" type="ORF">Pan265_11700</name>
</gene>
<dbReference type="EC" id="3.6.1.55" evidence="12"/>
<evidence type="ECO:0000256" key="4">
    <source>
        <dbReference type="ARBA" id="ARBA00022705"/>
    </source>
</evidence>
<dbReference type="InterPro" id="IPR047127">
    <property type="entry name" value="MutT-like"/>
</dbReference>
<evidence type="ECO:0000256" key="1">
    <source>
        <dbReference type="ARBA" id="ARBA00001946"/>
    </source>
</evidence>
<keyword evidence="3" id="KW-0515">Mutator protein</keyword>
<evidence type="ECO:0000256" key="6">
    <source>
        <dbReference type="ARBA" id="ARBA00022763"/>
    </source>
</evidence>
<dbReference type="PANTHER" id="PTHR47707:SF1">
    <property type="entry name" value="NUDIX HYDROLASE FAMILY PROTEIN"/>
    <property type="match status" value="1"/>
</dbReference>
<dbReference type="PROSITE" id="PS00893">
    <property type="entry name" value="NUDIX_BOX"/>
    <property type="match status" value="1"/>
</dbReference>
<dbReference type="GO" id="GO:0006281">
    <property type="term" value="P:DNA repair"/>
    <property type="evidence" value="ECO:0007669"/>
    <property type="project" value="UniProtKB-KW"/>
</dbReference>
<keyword evidence="6" id="KW-0227">DNA damage</keyword>
<evidence type="ECO:0000256" key="8">
    <source>
        <dbReference type="ARBA" id="ARBA00022842"/>
    </source>
</evidence>
<keyword evidence="7 17" id="KW-0378">Hydrolase</keyword>
<dbReference type="GO" id="GO:0006260">
    <property type="term" value="P:DNA replication"/>
    <property type="evidence" value="ECO:0007669"/>
    <property type="project" value="UniProtKB-KW"/>
</dbReference>
<evidence type="ECO:0000256" key="12">
    <source>
        <dbReference type="ARBA" id="ARBA00038905"/>
    </source>
</evidence>
<dbReference type="GO" id="GO:0008413">
    <property type="term" value="F:8-oxo-7,8-dihydroguanosine triphosphate pyrophosphatase activity"/>
    <property type="evidence" value="ECO:0007669"/>
    <property type="project" value="TreeGrafter"/>
</dbReference>
<evidence type="ECO:0000256" key="10">
    <source>
        <dbReference type="ARBA" id="ARBA00035861"/>
    </source>
</evidence>
<dbReference type="RefSeq" id="WP_236254751.1">
    <property type="nucleotide sequence ID" value="NZ_CP036280.1"/>
</dbReference>
<name>A0A518BWI3_9BACT</name>
<evidence type="ECO:0000256" key="11">
    <source>
        <dbReference type="ARBA" id="ARBA00036904"/>
    </source>
</evidence>
<evidence type="ECO:0000256" key="16">
    <source>
        <dbReference type="ARBA" id="ARBA00042798"/>
    </source>
</evidence>
<dbReference type="GO" id="GO:0035539">
    <property type="term" value="F:8-oxo-7,8-dihydrodeoxyguanosine triphosphate pyrophosphatase activity"/>
    <property type="evidence" value="ECO:0007669"/>
    <property type="project" value="UniProtKB-EC"/>
</dbReference>
<evidence type="ECO:0000256" key="15">
    <source>
        <dbReference type="ARBA" id="ARBA00041979"/>
    </source>
</evidence>
<evidence type="ECO:0000256" key="14">
    <source>
        <dbReference type="ARBA" id="ARBA00041592"/>
    </source>
</evidence>
<feature type="domain" description="Nudix hydrolase" evidence="18">
    <location>
        <begin position="3"/>
        <end position="128"/>
    </location>
</feature>
<evidence type="ECO:0000256" key="3">
    <source>
        <dbReference type="ARBA" id="ARBA00022457"/>
    </source>
</evidence>
<keyword evidence="4" id="KW-0235">DNA replication</keyword>
<dbReference type="EMBL" id="CP036280">
    <property type="protein sequence ID" value="QDU71321.1"/>
    <property type="molecule type" value="Genomic_DNA"/>
</dbReference>
<dbReference type="Proteomes" id="UP000320386">
    <property type="component" value="Chromosome"/>
</dbReference>
<sequence>MARLIEVGLGVVIDSERVLVTQRKPDGPLPGLWEIPGGKVERGETHEVCVRRELMEEVGLEVSVGAIIGVWEHAYPHGAVRLWAYWCRRLSGEARAIEVADLTWADRLSLHERSYPEASLPLISEIASALP</sequence>
<dbReference type="GO" id="GO:0046872">
    <property type="term" value="F:metal ion binding"/>
    <property type="evidence" value="ECO:0007669"/>
    <property type="project" value="UniProtKB-KW"/>
</dbReference>
<dbReference type="PROSITE" id="PS51462">
    <property type="entry name" value="NUDIX"/>
    <property type="match status" value="1"/>
</dbReference>
<dbReference type="PANTHER" id="PTHR47707">
    <property type="entry name" value="8-OXO-DGTP DIPHOSPHATASE"/>
    <property type="match status" value="1"/>
</dbReference>
<keyword evidence="5" id="KW-0479">Metal-binding</keyword>
<comment type="catalytic activity">
    <reaction evidence="10">
        <text>8-oxo-dGTP + H2O = 8-oxo-dGMP + diphosphate + H(+)</text>
        <dbReference type="Rhea" id="RHEA:31575"/>
        <dbReference type="ChEBI" id="CHEBI:15377"/>
        <dbReference type="ChEBI" id="CHEBI:15378"/>
        <dbReference type="ChEBI" id="CHEBI:33019"/>
        <dbReference type="ChEBI" id="CHEBI:63224"/>
        <dbReference type="ChEBI" id="CHEBI:77896"/>
        <dbReference type="EC" id="3.6.1.55"/>
    </reaction>
</comment>
<evidence type="ECO:0000256" key="13">
    <source>
        <dbReference type="ARBA" id="ARBA00040794"/>
    </source>
</evidence>
<dbReference type="GO" id="GO:0044716">
    <property type="term" value="F:8-oxo-GDP phosphatase activity"/>
    <property type="evidence" value="ECO:0007669"/>
    <property type="project" value="TreeGrafter"/>
</dbReference>